<sequence>MTTVVSQSTIPQSLIQLCESHPDRTFSVDRSHTRGIQNQALDTQEQAPKWGLTTYTLEPRHPLSVWLTFKDSLYRVSPTPLRQRILLDATTEWQLRCESLDFPRNYGKKKALEGFGTMKPERDQARAALIAMERYSSTDEALLWILYNDTTKKLSFLDDKAFPRDTGYTTIWILREPNMDRVWDASTWSPSHLVQWIQDQERQGFDVEWPQPHPSTGIKSLTADYTAMGLNPTGLSKDELRKKVGRAKAIKVLGKL</sequence>
<reference evidence="1" key="1">
    <citation type="journal article" date="2020" name="Nature">
        <title>Giant virus diversity and host interactions through global metagenomics.</title>
        <authorList>
            <person name="Schulz F."/>
            <person name="Roux S."/>
            <person name="Paez-Espino D."/>
            <person name="Jungbluth S."/>
            <person name="Walsh D.A."/>
            <person name="Denef V.J."/>
            <person name="McMahon K.D."/>
            <person name="Konstantinidis K.T."/>
            <person name="Eloe-Fadrosh E.A."/>
            <person name="Kyrpides N.C."/>
            <person name="Woyke T."/>
        </authorList>
    </citation>
    <scope>NUCLEOTIDE SEQUENCE</scope>
    <source>
        <strain evidence="1">GVMAG-S-1101182-85</strain>
    </source>
</reference>
<proteinExistence type="predicted"/>
<organism evidence="1">
    <name type="scientific">viral metagenome</name>
    <dbReference type="NCBI Taxonomy" id="1070528"/>
    <lineage>
        <taxon>unclassified sequences</taxon>
        <taxon>metagenomes</taxon>
        <taxon>organismal metagenomes</taxon>
    </lineage>
</organism>
<dbReference type="EMBL" id="MN740830">
    <property type="protein sequence ID" value="QHU14090.1"/>
    <property type="molecule type" value="Genomic_DNA"/>
</dbReference>
<name>A0A6C0KB89_9ZZZZ</name>
<protein>
    <submittedName>
        <fullName evidence="1">Uncharacterized protein</fullName>
    </submittedName>
</protein>
<evidence type="ECO:0000313" key="1">
    <source>
        <dbReference type="EMBL" id="QHU14090.1"/>
    </source>
</evidence>
<dbReference type="AlphaFoldDB" id="A0A6C0KB89"/>
<accession>A0A6C0KB89</accession>